<gene>
    <name evidence="2" type="ORF">pneo_cds_308</name>
</gene>
<evidence type="ECO:0000256" key="1">
    <source>
        <dbReference type="SAM" id="MobiDB-lite"/>
    </source>
</evidence>
<feature type="compositionally biased region" description="Basic and acidic residues" evidence="1">
    <location>
        <begin position="1"/>
        <end position="10"/>
    </location>
</feature>
<feature type="region of interest" description="Disordered" evidence="1">
    <location>
        <begin position="704"/>
        <end position="723"/>
    </location>
</feature>
<feature type="compositionally biased region" description="Pro residues" evidence="1">
    <location>
        <begin position="1112"/>
        <end position="1126"/>
    </location>
</feature>
<protein>
    <submittedName>
        <fullName evidence="2">Uncharacterized protein</fullName>
    </submittedName>
</protein>
<proteinExistence type="predicted"/>
<feature type="region of interest" description="Disordered" evidence="1">
    <location>
        <begin position="1087"/>
        <end position="1158"/>
    </location>
</feature>
<feature type="compositionally biased region" description="Polar residues" evidence="1">
    <location>
        <begin position="166"/>
        <end position="176"/>
    </location>
</feature>
<feature type="compositionally biased region" description="Basic and acidic residues" evidence="1">
    <location>
        <begin position="656"/>
        <end position="666"/>
    </location>
</feature>
<dbReference type="EMBL" id="MG011690">
    <property type="protein sequence ID" value="AVK75915.1"/>
    <property type="molecule type" value="Genomic_DNA"/>
</dbReference>
<evidence type="ECO:0000313" key="2">
    <source>
        <dbReference type="EMBL" id="AVK75915.1"/>
    </source>
</evidence>
<feature type="compositionally biased region" description="Basic residues" evidence="1">
    <location>
        <begin position="927"/>
        <end position="939"/>
    </location>
</feature>
<feature type="region of interest" description="Disordered" evidence="1">
    <location>
        <begin position="787"/>
        <end position="833"/>
    </location>
</feature>
<feature type="compositionally biased region" description="Low complexity" evidence="1">
    <location>
        <begin position="1099"/>
        <end position="1111"/>
    </location>
</feature>
<feature type="region of interest" description="Disordered" evidence="1">
    <location>
        <begin position="1"/>
        <end position="29"/>
    </location>
</feature>
<dbReference type="GeneID" id="36842628"/>
<feature type="region of interest" description="Disordered" evidence="1">
    <location>
        <begin position="165"/>
        <end position="236"/>
    </location>
</feature>
<organism evidence="2">
    <name type="scientific">Pandoravirus neocaledonia</name>
    <dbReference type="NCBI Taxonomy" id="2107708"/>
    <lineage>
        <taxon>Viruses</taxon>
        <taxon>Pandoravirus</taxon>
    </lineage>
</organism>
<feature type="compositionally biased region" description="Basic and acidic residues" evidence="1">
    <location>
        <begin position="940"/>
        <end position="951"/>
    </location>
</feature>
<feature type="region of interest" description="Disordered" evidence="1">
    <location>
        <begin position="890"/>
        <end position="1008"/>
    </location>
</feature>
<name>A0A2U7UC36_9VIRU</name>
<dbReference type="PANTHER" id="PTHR48125:SF12">
    <property type="entry name" value="AT HOOK TRANSCRIPTION FACTOR FAMILY-RELATED"/>
    <property type="match status" value="1"/>
</dbReference>
<feature type="compositionally biased region" description="Low complexity" evidence="1">
    <location>
        <begin position="177"/>
        <end position="197"/>
    </location>
</feature>
<reference evidence="2" key="1">
    <citation type="journal article" date="2018" name="Nat. Commun.">
        <title>Diversity and evolution of the emerging Pandoraviridae family.</title>
        <authorList>
            <person name="Legendre M."/>
            <person name="Fabre E."/>
            <person name="Poirot O."/>
            <person name="Jeudy S."/>
            <person name="Lartigue A."/>
            <person name="Alempic J.M."/>
            <person name="Beucher L."/>
            <person name="Philippe N."/>
            <person name="Bertaux L."/>
            <person name="Christo-Foroux E."/>
            <person name="Labadie K."/>
            <person name="Coute Y."/>
            <person name="Abergel C."/>
            <person name="Claverie J.M."/>
        </authorList>
    </citation>
    <scope>NUCLEOTIDE SEQUENCE [LARGE SCALE GENOMIC DNA]</scope>
    <source>
        <strain evidence="2">Neocaledonia</strain>
    </source>
</reference>
<feature type="compositionally biased region" description="Polar residues" evidence="1">
    <location>
        <begin position="792"/>
        <end position="801"/>
    </location>
</feature>
<feature type="region of interest" description="Disordered" evidence="1">
    <location>
        <begin position="94"/>
        <end position="153"/>
    </location>
</feature>
<feature type="compositionally biased region" description="Basic and acidic residues" evidence="1">
    <location>
        <begin position="203"/>
        <end position="220"/>
    </location>
</feature>
<feature type="compositionally biased region" description="Basic residues" evidence="1">
    <location>
        <begin position="952"/>
        <end position="971"/>
    </location>
</feature>
<dbReference type="RefSeq" id="YP_009481918.1">
    <property type="nucleotide sequence ID" value="NC_037666.1"/>
</dbReference>
<dbReference type="KEGG" id="vg:36842628"/>
<feature type="compositionally biased region" description="Polar residues" evidence="1">
    <location>
        <begin position="813"/>
        <end position="830"/>
    </location>
</feature>
<sequence>MDDNASDRVWRASISPPAAGTDTPSTVAGSAKLEPLDEIERMLFEPEPLPSNGVLEGGDYGALFDALRSAQPHALGSASSSACHVAPMPFGARDAPPASVPIQPTACSGANDAKGGNDGDDNDGGNNNGGDYGDDDDDEDSDGDAKDDSETHGLGVVAALDAKYGSGSTEHATSAMPSSSSSPSLSSPSLSLPHSISRQTTPRQDHQHAPGDRGRSDGTRRTSPPKTKYRDAPVPLEGRAYNPVRFQYDGNIFEYPARPPSGEYREFSGHAEENATTPPHLFAVYVIDDTERKKGATKRCLLHRDRVRDIVWSLPERRDANGRTLHGVPPTPQDQYDVRIDPSVAGLPMSSVPVHNRTRVFLTVRNPPPIEPLIGFTVGPVPDPARTDPFDFIRGQLASLGTPDAAAVVTTRGESLDMLVAKHDLVNLDQEVSLAVPARHMLGVRSGLVARGLLVKDKMFRERALRIGPMAPALLKREAVGLVDRCRAAGLSDNQIVLSAEMPLRTYVILRLCDLGSELYGEDYLADERFRNMFKDRGPAHLSPPQTVQLSDAFYWVYLAPEDQRRPEFEEVIRFYQQRGVEVRLKKPHVKSGSSVGRTSESGALRHFKPHSKATHSLLRSRYEIVAPSGEVQALRTVKPRAKTLSPSERNPAAARLDRAAAEAARRPRAFGQPGASDSAGARLGCTGIARFLKPTAAVKVETTAPSPSTAMPSTAGVAPPACRDARDLAGGALPVVGDHNNTGAYGQCPKPVVVAAGVLDRDDRKKPTAPVEPFGALFGDIGVDHSAGPSKGSSAKTMPQETRIGAPDGASGTMTAPTTLERSSHQMSPADSREVDRAVAAAVDEDLLSLHRKAIAFPDPVIVGAPPEGMVESVLTWASVRDKIPEPALHQPLSDAASTTTTAAATSSPSTSKTSTSSASSSKAPREKKKKGKTTTKSAKKERSTHGKSEKRSKKQSKRHAKKQAKKQAKKVAAGSEREANQGERRLGKRQRDAPARAGGAQPMALPPPVDAAALLRLLPRQGEPLFLPIVHLLPPDGTSAMPGFGAPYVRLPCPVPAPTHGPVRVLLQQLPLVLPTTNLRQAAPVAMGSTPEPPVPQQQQQQQYHHQYQPPLPPPSAPAQPPLPQQQQQQPQRQQQRQDRGEQPGTLAAAAHNSDADWLNLLSAIDADV</sequence>
<feature type="compositionally biased region" description="Acidic residues" evidence="1">
    <location>
        <begin position="132"/>
        <end position="142"/>
    </location>
</feature>
<accession>A0A2U7UC36</accession>
<feature type="region of interest" description="Disordered" evidence="1">
    <location>
        <begin position="640"/>
        <end position="679"/>
    </location>
</feature>
<dbReference type="Proteomes" id="UP000249287">
    <property type="component" value="Segment"/>
</dbReference>
<dbReference type="PANTHER" id="PTHR48125">
    <property type="entry name" value="LP07818P1"/>
    <property type="match status" value="1"/>
</dbReference>
<feature type="compositionally biased region" description="Basic and acidic residues" evidence="1">
    <location>
        <begin position="977"/>
        <end position="996"/>
    </location>
</feature>
<feature type="compositionally biased region" description="Low complexity" evidence="1">
    <location>
        <begin position="897"/>
        <end position="924"/>
    </location>
</feature>
<feature type="compositionally biased region" description="Low complexity" evidence="1">
    <location>
        <begin position="1127"/>
        <end position="1137"/>
    </location>
</feature>
<feature type="compositionally biased region" description="Polar residues" evidence="1">
    <location>
        <begin position="704"/>
        <end position="713"/>
    </location>
</feature>